<dbReference type="PANTHER" id="PTHR12941">
    <property type="entry name" value="ER MEMBRANE PROTEIN COMPLEX"/>
    <property type="match status" value="1"/>
</dbReference>
<dbReference type="InterPro" id="IPR005366">
    <property type="entry name" value="EMC8/9"/>
</dbReference>
<dbReference type="PANTHER" id="PTHR12941:SF10">
    <property type="entry name" value="ER MEMBRANE PROTEIN COMPLEX SUBUNIT 8_9 HOMOLOG"/>
    <property type="match status" value="1"/>
</dbReference>
<dbReference type="OrthoDB" id="194468at2759"/>
<keyword evidence="2" id="KW-1185">Reference proteome</keyword>
<dbReference type="EMBL" id="MDYQ01000165">
    <property type="protein sequence ID" value="PRP79948.1"/>
    <property type="molecule type" value="Genomic_DNA"/>
</dbReference>
<dbReference type="Gene3D" id="3.40.140.10">
    <property type="entry name" value="Cytidine Deaminase, domain 2"/>
    <property type="match status" value="1"/>
</dbReference>
<dbReference type="AlphaFoldDB" id="A0A2P6N7L9"/>
<dbReference type="GO" id="GO:0072546">
    <property type="term" value="C:EMC complex"/>
    <property type="evidence" value="ECO:0007669"/>
    <property type="project" value="InterPro"/>
</dbReference>
<dbReference type="Proteomes" id="UP000241769">
    <property type="component" value="Unassembled WGS sequence"/>
</dbReference>
<dbReference type="InParanoid" id="A0A2P6N7L9"/>
<name>A0A2P6N7L9_9EUKA</name>
<organism evidence="1 2">
    <name type="scientific">Planoprotostelium fungivorum</name>
    <dbReference type="NCBI Taxonomy" id="1890364"/>
    <lineage>
        <taxon>Eukaryota</taxon>
        <taxon>Amoebozoa</taxon>
        <taxon>Evosea</taxon>
        <taxon>Variosea</taxon>
        <taxon>Cavosteliida</taxon>
        <taxon>Cavosteliaceae</taxon>
        <taxon>Planoprotostelium</taxon>
    </lineage>
</organism>
<gene>
    <name evidence="1" type="ORF">PROFUN_05924</name>
</gene>
<reference evidence="1 2" key="1">
    <citation type="journal article" date="2018" name="Genome Biol. Evol.">
        <title>Multiple Roots of Fruiting Body Formation in Amoebozoa.</title>
        <authorList>
            <person name="Hillmann F."/>
            <person name="Forbes G."/>
            <person name="Novohradska S."/>
            <person name="Ferling I."/>
            <person name="Riege K."/>
            <person name="Groth M."/>
            <person name="Westermann M."/>
            <person name="Marz M."/>
            <person name="Spaller T."/>
            <person name="Winckler T."/>
            <person name="Schaap P."/>
            <person name="Glockner G."/>
        </authorList>
    </citation>
    <scope>NUCLEOTIDE SEQUENCE [LARGE SCALE GENOMIC DNA]</scope>
    <source>
        <strain evidence="1 2">Jena</strain>
    </source>
</reference>
<comment type="caution">
    <text evidence="1">The sequence shown here is derived from an EMBL/GenBank/DDBJ whole genome shotgun (WGS) entry which is preliminary data.</text>
</comment>
<accession>A0A2P6N7L9</accession>
<protein>
    <recommendedName>
        <fullName evidence="3">MPN domain-containing protein</fullName>
    </recommendedName>
</protein>
<dbReference type="Pfam" id="PF03665">
    <property type="entry name" value="UPF0172"/>
    <property type="match status" value="1"/>
</dbReference>
<dbReference type="STRING" id="1890364.A0A2P6N7L9"/>
<sequence length="174" mass="19537">MDVLYAAKPRAKHGYQHPDQNIFGVLLGRKSDNNVNVTRAIPLYHGRVFLNLYIEMGLTMVEEHAKSQDEQIVGSYFLSESGAAAIPSTVSPFCEVIKTQFPQAITLTLDSEKSYSSSSSHLVMRGYQHDKSTKEIPQNQISYKGEAPVTSMIERAETADFLDHMEDTNKPWLL</sequence>
<evidence type="ECO:0008006" key="3">
    <source>
        <dbReference type="Google" id="ProtNLM"/>
    </source>
</evidence>
<proteinExistence type="predicted"/>
<evidence type="ECO:0000313" key="1">
    <source>
        <dbReference type="EMBL" id="PRP79948.1"/>
    </source>
</evidence>
<evidence type="ECO:0000313" key="2">
    <source>
        <dbReference type="Proteomes" id="UP000241769"/>
    </source>
</evidence>